<reference evidence="2" key="2">
    <citation type="journal article" date="2023" name="Food Microbiol.">
        <title>Evaluation of the fermentation potential of lactic acid bacteria isolated from herbs, fruits and vegetables as starter cultures in nut-based milk alternatives.</title>
        <authorList>
            <person name="Huang W."/>
            <person name="Dong A."/>
            <person name="Pham H.T."/>
            <person name="Zhou C."/>
            <person name="Huo Z."/>
            <person name="Watjen A.P."/>
            <person name="Prakash S."/>
            <person name="Bang-Berthelsen C.H."/>
            <person name="Turner M.S."/>
        </authorList>
    </citation>
    <scope>NUCLEOTIDE SEQUENCE</scope>
    <source>
        <strain evidence="2">3</strain>
    </source>
</reference>
<dbReference type="RefSeq" id="WP_278229193.1">
    <property type="nucleotide sequence ID" value="NZ_JAOWLY010000010.1"/>
</dbReference>
<sequence>MNQGYDNYGVPRDIFARFKMGIFYGVDFAVMAAGFFLTYYFNKLFPISQWPRMIIFDVISAGIVLFLIIHTNGGKRNYMILLLFLRMKTGRIKRIFKPITSVKMKEINTDADF</sequence>
<feature type="transmembrane region" description="Helical" evidence="1">
    <location>
        <begin position="21"/>
        <end position="41"/>
    </location>
</feature>
<evidence type="ECO:0000256" key="1">
    <source>
        <dbReference type="SAM" id="Phobius"/>
    </source>
</evidence>
<name>A0A9X4S7D9_9LACT</name>
<accession>A0A9X4S7D9</accession>
<protein>
    <submittedName>
        <fullName evidence="2">Uncharacterized protein</fullName>
    </submittedName>
</protein>
<feature type="transmembrane region" description="Helical" evidence="1">
    <location>
        <begin position="53"/>
        <end position="69"/>
    </location>
</feature>
<evidence type="ECO:0000313" key="2">
    <source>
        <dbReference type="EMBL" id="MDG4984576.1"/>
    </source>
</evidence>
<dbReference type="EMBL" id="JAOWLY010000010">
    <property type="protein sequence ID" value="MDG4984576.1"/>
    <property type="molecule type" value="Genomic_DNA"/>
</dbReference>
<keyword evidence="1" id="KW-0812">Transmembrane</keyword>
<organism evidence="2 3">
    <name type="scientific">Lactococcus lactis</name>
    <dbReference type="NCBI Taxonomy" id="1358"/>
    <lineage>
        <taxon>Bacteria</taxon>
        <taxon>Bacillati</taxon>
        <taxon>Bacillota</taxon>
        <taxon>Bacilli</taxon>
        <taxon>Lactobacillales</taxon>
        <taxon>Streptococcaceae</taxon>
        <taxon>Lactococcus</taxon>
    </lineage>
</organism>
<gene>
    <name evidence="2" type="ORF">OGZ51_10505</name>
</gene>
<evidence type="ECO:0000313" key="3">
    <source>
        <dbReference type="Proteomes" id="UP001152614"/>
    </source>
</evidence>
<dbReference type="AlphaFoldDB" id="A0A9X4S7D9"/>
<comment type="caution">
    <text evidence="2">The sequence shown here is derived from an EMBL/GenBank/DDBJ whole genome shotgun (WGS) entry which is preliminary data.</text>
</comment>
<dbReference type="Proteomes" id="UP001152614">
    <property type="component" value="Unassembled WGS sequence"/>
</dbReference>
<reference evidence="2" key="1">
    <citation type="submission" date="2022-10" db="EMBL/GenBank/DDBJ databases">
        <authorList>
            <person name="Turner M.S."/>
            <person name="Huang W."/>
        </authorList>
    </citation>
    <scope>NUCLEOTIDE SEQUENCE</scope>
    <source>
        <strain evidence="2">3</strain>
    </source>
</reference>
<keyword evidence="1" id="KW-1133">Transmembrane helix</keyword>
<proteinExistence type="predicted"/>
<keyword evidence="1" id="KW-0472">Membrane</keyword>